<organism evidence="6 7">
    <name type="scientific">Staphylococcus warneri</name>
    <dbReference type="NCBI Taxonomy" id="1292"/>
    <lineage>
        <taxon>Bacteria</taxon>
        <taxon>Bacillati</taxon>
        <taxon>Bacillota</taxon>
        <taxon>Bacilli</taxon>
        <taxon>Bacillales</taxon>
        <taxon>Staphylococcaceae</taxon>
        <taxon>Staphylococcus</taxon>
    </lineage>
</organism>
<dbReference type="Gene3D" id="1.10.10.10">
    <property type="entry name" value="Winged helix-like DNA-binding domain superfamily/Winged helix DNA-binding domain"/>
    <property type="match status" value="1"/>
</dbReference>
<dbReference type="RefSeq" id="WP_107532358.1">
    <property type="nucleotide sequence ID" value="NZ_PZEV01000015.1"/>
</dbReference>
<dbReference type="PRINTS" id="PR00039">
    <property type="entry name" value="HTHLYSR"/>
</dbReference>
<dbReference type="Pfam" id="PF00126">
    <property type="entry name" value="HTH_1"/>
    <property type="match status" value="1"/>
</dbReference>
<dbReference type="Proteomes" id="UP000240717">
    <property type="component" value="Unassembled WGS sequence"/>
</dbReference>
<evidence type="ECO:0000256" key="3">
    <source>
        <dbReference type="ARBA" id="ARBA00023125"/>
    </source>
</evidence>
<proteinExistence type="inferred from homology"/>
<keyword evidence="3" id="KW-0238">DNA-binding</keyword>
<dbReference type="STRING" id="1194526.A284_09055"/>
<dbReference type="SUPFAM" id="SSF46785">
    <property type="entry name" value="Winged helix' DNA-binding domain"/>
    <property type="match status" value="1"/>
</dbReference>
<dbReference type="PANTHER" id="PTHR30126:SF40">
    <property type="entry name" value="HTH-TYPE TRANSCRIPTIONAL REGULATOR GLTR"/>
    <property type="match status" value="1"/>
</dbReference>
<evidence type="ECO:0000259" key="5">
    <source>
        <dbReference type="PROSITE" id="PS50931"/>
    </source>
</evidence>
<keyword evidence="4" id="KW-0804">Transcription</keyword>
<dbReference type="Gene3D" id="3.40.190.290">
    <property type="match status" value="1"/>
</dbReference>
<keyword evidence="2" id="KW-0805">Transcription regulation</keyword>
<gene>
    <name evidence="6" type="ORF">BU085_05880</name>
</gene>
<evidence type="ECO:0000256" key="2">
    <source>
        <dbReference type="ARBA" id="ARBA00023015"/>
    </source>
</evidence>
<dbReference type="Pfam" id="PF03466">
    <property type="entry name" value="LysR_substrate"/>
    <property type="match status" value="1"/>
</dbReference>
<dbReference type="SUPFAM" id="SSF53850">
    <property type="entry name" value="Periplasmic binding protein-like II"/>
    <property type="match status" value="1"/>
</dbReference>
<dbReference type="InterPro" id="IPR000847">
    <property type="entry name" value="LysR_HTH_N"/>
</dbReference>
<reference evidence="6 7" key="1">
    <citation type="journal article" date="2016" name="Front. Microbiol.">
        <title>Comprehensive Phylogenetic Analysis of Bovine Non-aureus Staphylococci Species Based on Whole-Genome Sequencing.</title>
        <authorList>
            <person name="Naushad S."/>
            <person name="Barkema H.W."/>
            <person name="Luby C."/>
            <person name="Condas L.A."/>
            <person name="Nobrega D.B."/>
            <person name="Carson D.A."/>
            <person name="De Buck J."/>
        </authorList>
    </citation>
    <scope>NUCLEOTIDE SEQUENCE [LARGE SCALE GENOMIC DNA]</scope>
    <source>
        <strain evidence="6 7">SNUC 2993</strain>
    </source>
</reference>
<dbReference type="InterPro" id="IPR036390">
    <property type="entry name" value="WH_DNA-bd_sf"/>
</dbReference>
<dbReference type="AlphaFoldDB" id="A0A2T4Q0V2"/>
<dbReference type="InterPro" id="IPR005119">
    <property type="entry name" value="LysR_subst-bd"/>
</dbReference>
<dbReference type="InterPro" id="IPR036388">
    <property type="entry name" value="WH-like_DNA-bd_sf"/>
</dbReference>
<evidence type="ECO:0000256" key="4">
    <source>
        <dbReference type="ARBA" id="ARBA00023163"/>
    </source>
</evidence>
<evidence type="ECO:0000256" key="1">
    <source>
        <dbReference type="ARBA" id="ARBA00009437"/>
    </source>
</evidence>
<sequence length="278" mass="31970">MDPYKVLIEVVKTANFTKAAAHLYTSQPSISRDIKRLETKYNVKIFEFTRPSIRLTSDGEKILKYALQRENIEQELWQNLKNDKKDVAGVLSIGSSYTYGEQYLSQKLIEIANQYPELHVNAYLTNSDTVLDNVKHNVVDIGIVEREIQDNTIDLACISQDEMVLIYNQKVGFDAKQICFVREQGSGTRIYQEIGLTNLSLHPYLVEINSNQVIVDMVKAGKGFTVISKSVLDEEHNNILAAIKLDVFRNFYLIKHKDKYLDVNLKAIIELFQCYYED</sequence>
<feature type="domain" description="HTH lysR-type" evidence="5">
    <location>
        <begin position="1"/>
        <end position="56"/>
    </location>
</feature>
<comment type="similarity">
    <text evidence="1">Belongs to the LysR transcriptional regulatory family.</text>
</comment>
<protein>
    <submittedName>
        <fullName evidence="6">LysR family transcriptional regulator</fullName>
    </submittedName>
</protein>
<name>A0A2T4Q0V2_STAWA</name>
<accession>A0A2T4Q0V2</accession>
<dbReference type="PANTHER" id="PTHR30126">
    <property type="entry name" value="HTH-TYPE TRANSCRIPTIONAL REGULATOR"/>
    <property type="match status" value="1"/>
</dbReference>
<dbReference type="EMBL" id="PZEV01000015">
    <property type="protein sequence ID" value="PTI51261.1"/>
    <property type="molecule type" value="Genomic_DNA"/>
</dbReference>
<comment type="caution">
    <text evidence="6">The sequence shown here is derived from an EMBL/GenBank/DDBJ whole genome shotgun (WGS) entry which is preliminary data.</text>
</comment>
<dbReference type="GO" id="GO:0000976">
    <property type="term" value="F:transcription cis-regulatory region binding"/>
    <property type="evidence" value="ECO:0007669"/>
    <property type="project" value="TreeGrafter"/>
</dbReference>
<dbReference type="GO" id="GO:0003700">
    <property type="term" value="F:DNA-binding transcription factor activity"/>
    <property type="evidence" value="ECO:0007669"/>
    <property type="project" value="InterPro"/>
</dbReference>
<evidence type="ECO:0000313" key="7">
    <source>
        <dbReference type="Proteomes" id="UP000240717"/>
    </source>
</evidence>
<dbReference type="PROSITE" id="PS50931">
    <property type="entry name" value="HTH_LYSR"/>
    <property type="match status" value="1"/>
</dbReference>
<evidence type="ECO:0000313" key="6">
    <source>
        <dbReference type="EMBL" id="PTI51261.1"/>
    </source>
</evidence>